<gene>
    <name evidence="6" type="primary">ttdT_2</name>
    <name evidence="6" type="ORF">NCTC10764_04122</name>
</gene>
<evidence type="ECO:0000256" key="4">
    <source>
        <dbReference type="ARBA" id="ARBA00022989"/>
    </source>
</evidence>
<proteinExistence type="inferred from homology"/>
<dbReference type="Pfam" id="PF00939">
    <property type="entry name" value="Na_sulph_symp"/>
    <property type="match status" value="1"/>
</dbReference>
<evidence type="ECO:0000256" key="2">
    <source>
        <dbReference type="ARBA" id="ARBA00007349"/>
    </source>
</evidence>
<dbReference type="Proteomes" id="UP000255201">
    <property type="component" value="Unassembled WGS sequence"/>
</dbReference>
<dbReference type="EMBL" id="UFZL01000002">
    <property type="protein sequence ID" value="STE73371.1"/>
    <property type="molecule type" value="Genomic_DNA"/>
</dbReference>
<protein>
    <submittedName>
        <fullName evidence="6">Putative tartrate carrier protein</fullName>
    </submittedName>
</protein>
<dbReference type="GO" id="GO:0022857">
    <property type="term" value="F:transmembrane transporter activity"/>
    <property type="evidence" value="ECO:0007669"/>
    <property type="project" value="InterPro"/>
</dbReference>
<evidence type="ECO:0000256" key="5">
    <source>
        <dbReference type="ARBA" id="ARBA00023136"/>
    </source>
</evidence>
<dbReference type="GO" id="GO:0016020">
    <property type="term" value="C:membrane"/>
    <property type="evidence" value="ECO:0007669"/>
    <property type="project" value="UniProtKB-SubCell"/>
</dbReference>
<organism evidence="6 7">
    <name type="scientific">Escherichia coli</name>
    <dbReference type="NCBI Taxonomy" id="562"/>
    <lineage>
        <taxon>Bacteria</taxon>
        <taxon>Pseudomonadati</taxon>
        <taxon>Pseudomonadota</taxon>
        <taxon>Gammaproteobacteria</taxon>
        <taxon>Enterobacterales</taxon>
        <taxon>Enterobacteriaceae</taxon>
        <taxon>Escherichia</taxon>
    </lineage>
</organism>
<dbReference type="AlphaFoldDB" id="A0A376JRX5"/>
<dbReference type="InterPro" id="IPR001898">
    <property type="entry name" value="SLC13A/DASS"/>
</dbReference>
<keyword evidence="3" id="KW-0812">Transmembrane</keyword>
<evidence type="ECO:0000256" key="1">
    <source>
        <dbReference type="ARBA" id="ARBA00004141"/>
    </source>
</evidence>
<evidence type="ECO:0000256" key="3">
    <source>
        <dbReference type="ARBA" id="ARBA00022692"/>
    </source>
</evidence>
<dbReference type="NCBIfam" id="TIGR00785">
    <property type="entry name" value="dass"/>
    <property type="match status" value="1"/>
</dbReference>
<dbReference type="InterPro" id="IPR030676">
    <property type="entry name" value="CitT-rel"/>
</dbReference>
<evidence type="ECO:0000313" key="6">
    <source>
        <dbReference type="EMBL" id="STE73371.1"/>
    </source>
</evidence>
<comment type="similarity">
    <text evidence="2">Belongs to the SLC13A/DASS transporter (TC 2.A.47) family. DIT1 subfamily.</text>
</comment>
<sequence length="251" mass="27212">MKPSTEWWRYLAPLAVIAIIALIPVPAGLESHTWLYFAVFTGVIVGLILEPVPGAVVAMVGISIIAILSPWLLFSPEQLAQPGFKFTAKSLSWAVSGFSNSVIWLIFAAFMFGTGYEKTGLGRRIALILVKKMGHRTLFLGYAVMFSELILAPVTPSNSARGAGIIYPIIRNLPPLYQSQPNDSSSRSIGSYIMWMGIVADCVTSAIFLTAMAPNLLLIGLMKSASHATLSWGDWFLGMLPLSILLVLLVP</sequence>
<comment type="subcellular location">
    <subcellularLocation>
        <location evidence="1">Membrane</location>
        <topology evidence="1">Multi-pass membrane protein</topology>
    </subcellularLocation>
</comment>
<name>A0A376JRX5_ECOLX</name>
<keyword evidence="4" id="KW-1133">Transmembrane helix</keyword>
<evidence type="ECO:0000313" key="7">
    <source>
        <dbReference type="Proteomes" id="UP000255201"/>
    </source>
</evidence>
<accession>A0A376JRX5</accession>
<reference evidence="6 7" key="1">
    <citation type="submission" date="2018-06" db="EMBL/GenBank/DDBJ databases">
        <authorList>
            <consortium name="Pathogen Informatics"/>
            <person name="Doyle S."/>
        </authorList>
    </citation>
    <scope>NUCLEOTIDE SEQUENCE [LARGE SCALE GENOMIC DNA]</scope>
    <source>
        <strain evidence="6 7">NCTC10764</strain>
    </source>
</reference>
<keyword evidence="5" id="KW-0472">Membrane</keyword>
<dbReference type="PANTHER" id="PTHR42826">
    <property type="entry name" value="DICARBOXYLATE TRANSPORTER 2.1, CHLOROPLASTIC"/>
    <property type="match status" value="1"/>
</dbReference>